<evidence type="ECO:0000313" key="1">
    <source>
        <dbReference type="EMBL" id="AEV18899.1"/>
    </source>
</evidence>
<dbReference type="Proteomes" id="UP000005636">
    <property type="component" value="Chromosome"/>
</dbReference>
<proteinExistence type="predicted"/>
<name>A0ABN4A4D7_GEOTH</name>
<organism evidence="1 2">
    <name type="scientific">Geobacillus thermoleovorans CCB_US3_UF5</name>
    <dbReference type="NCBI Taxonomy" id="1111068"/>
    <lineage>
        <taxon>Bacteria</taxon>
        <taxon>Bacillati</taxon>
        <taxon>Bacillota</taxon>
        <taxon>Bacilli</taxon>
        <taxon>Bacillales</taxon>
        <taxon>Anoxybacillaceae</taxon>
        <taxon>Geobacillus</taxon>
        <taxon>Geobacillus thermoleovorans group</taxon>
    </lineage>
</organism>
<gene>
    <name evidence="1" type="ORF">GTCCBUS3UF5_15870</name>
</gene>
<protein>
    <recommendedName>
        <fullName evidence="3">Transposase</fullName>
    </recommendedName>
</protein>
<sequence>MEHKQRPMRWKWAAKGALGHFKHHSISSSIIDKIRLI</sequence>
<keyword evidence="2" id="KW-1185">Reference proteome</keyword>
<accession>A0ABN4A4D7</accession>
<dbReference type="EMBL" id="CP003125">
    <property type="protein sequence ID" value="AEV18899.1"/>
    <property type="molecule type" value="Genomic_DNA"/>
</dbReference>
<reference evidence="1 2" key="1">
    <citation type="submission" date="2011-11" db="EMBL/GenBank/DDBJ databases">
        <title>Complete genome sequence of thermophilic Geobacillus thermoleovorans CCB_US3_UF5.</title>
        <authorList>
            <person name="Muhd Sakaff M.K.L."/>
            <person name="Abdul Rahman A.Y."/>
            <person name="Saito J.A."/>
            <person name="Hou S."/>
            <person name="Alam M."/>
        </authorList>
    </citation>
    <scope>NUCLEOTIDE SEQUENCE [LARGE SCALE GENOMIC DNA]</scope>
    <source>
        <strain evidence="1 2">CCB_US3_UF5</strain>
    </source>
</reference>
<evidence type="ECO:0000313" key="2">
    <source>
        <dbReference type="Proteomes" id="UP000005636"/>
    </source>
</evidence>
<evidence type="ECO:0008006" key="3">
    <source>
        <dbReference type="Google" id="ProtNLM"/>
    </source>
</evidence>